<keyword evidence="3" id="KW-1185">Reference proteome</keyword>
<sequence>MMPEQHDDAPLTDHRMALAREWDDLVEQVRALEGFEDFLRPPPLENLLPAATNGPVVIVNVSQRRCDALILSADEMTTRELPDLTAADAAAWTNRYLNTLRDVERAAERPALAGPDDPMALTQARQHLAKTRRAAEVMLRELLAWLWRAITEPVLVQLGILGPPTGGAAWPRLWWCPTGPLTLLPLHAAGHHDTDDGQHRTVIDRVVSSYTPTVRALVEARKPHAEELARADSLLVVSQGDAPGQPRLPGVDREVAMIESLIPAARRTVLAGAAATLAAVQEELTQHRWVHFSCHGTQDLADPSEGGLLLRDGILTIADITSRQYFAEFACLSACKTATGGVSLLDEAITLAAALHYAGYRHVIGTLWSVYDSAATDLFQTVYTAMAVDGRLHPQRSAIALHQATRALRDTNRTRPSAWIPFTHTGP</sequence>
<name>A0A8J3NSE0_9ACTN</name>
<dbReference type="Proteomes" id="UP000619293">
    <property type="component" value="Unassembled WGS sequence"/>
</dbReference>
<accession>A0A8J3NSE0</accession>
<evidence type="ECO:0000313" key="2">
    <source>
        <dbReference type="EMBL" id="GIF90418.1"/>
    </source>
</evidence>
<gene>
    <name evidence="2" type="ORF">Cch02nite_38620</name>
</gene>
<comment type="caution">
    <text evidence="2">The sequence shown here is derived from an EMBL/GenBank/DDBJ whole genome shotgun (WGS) entry which is preliminary data.</text>
</comment>
<dbReference type="Pfam" id="PF12770">
    <property type="entry name" value="CHAT"/>
    <property type="match status" value="1"/>
</dbReference>
<dbReference type="EMBL" id="BONG01000023">
    <property type="protein sequence ID" value="GIF90418.1"/>
    <property type="molecule type" value="Genomic_DNA"/>
</dbReference>
<proteinExistence type="predicted"/>
<dbReference type="AlphaFoldDB" id="A0A8J3NSE0"/>
<evidence type="ECO:0000313" key="3">
    <source>
        <dbReference type="Proteomes" id="UP000619293"/>
    </source>
</evidence>
<dbReference type="InterPro" id="IPR024983">
    <property type="entry name" value="CHAT_dom"/>
</dbReference>
<evidence type="ECO:0000259" key="1">
    <source>
        <dbReference type="Pfam" id="PF12770"/>
    </source>
</evidence>
<protein>
    <recommendedName>
        <fullName evidence="1">CHAT domain-containing protein</fullName>
    </recommendedName>
</protein>
<reference evidence="2 3" key="1">
    <citation type="submission" date="2021-01" db="EMBL/GenBank/DDBJ databases">
        <title>Whole genome shotgun sequence of Catellatospora chokoriensis NBRC 107358.</title>
        <authorList>
            <person name="Komaki H."/>
            <person name="Tamura T."/>
        </authorList>
    </citation>
    <scope>NUCLEOTIDE SEQUENCE [LARGE SCALE GENOMIC DNA]</scope>
    <source>
        <strain evidence="2 3">NBRC 107358</strain>
    </source>
</reference>
<organism evidence="2 3">
    <name type="scientific">Catellatospora chokoriensis</name>
    <dbReference type="NCBI Taxonomy" id="310353"/>
    <lineage>
        <taxon>Bacteria</taxon>
        <taxon>Bacillati</taxon>
        <taxon>Actinomycetota</taxon>
        <taxon>Actinomycetes</taxon>
        <taxon>Micromonosporales</taxon>
        <taxon>Micromonosporaceae</taxon>
        <taxon>Catellatospora</taxon>
    </lineage>
</organism>
<feature type="domain" description="CHAT" evidence="1">
    <location>
        <begin position="141"/>
        <end position="426"/>
    </location>
</feature>